<protein>
    <submittedName>
        <fullName evidence="5">C4-dicarboxylate ABC transporter substrate-binding protein</fullName>
    </submittedName>
</protein>
<dbReference type="PANTHER" id="PTHR33376:SF7">
    <property type="entry name" value="C4-DICARBOXYLATE-BINDING PROTEIN DCTB"/>
    <property type="match status" value="1"/>
</dbReference>
<reference evidence="5 6" key="1">
    <citation type="submission" date="2019-10" db="EMBL/GenBank/DDBJ databases">
        <title>Draft Genome Assembly of Rhodococcus zopfii DSM44189.</title>
        <authorList>
            <person name="Sutton J.M."/>
            <person name="Akob D.M."/>
            <person name="Bushman T.J."/>
        </authorList>
    </citation>
    <scope>NUCLEOTIDE SEQUENCE [LARGE SCALE GENOMIC DNA]</scope>
    <source>
        <strain evidence="5 6">DSM 44189</strain>
    </source>
</reference>
<dbReference type="Proteomes" id="UP001275440">
    <property type="component" value="Unassembled WGS sequence"/>
</dbReference>
<keyword evidence="2" id="KW-0813">Transport</keyword>
<dbReference type="EMBL" id="WBMO01000005">
    <property type="protein sequence ID" value="MDV2478384.1"/>
    <property type="molecule type" value="Genomic_DNA"/>
</dbReference>
<evidence type="ECO:0000256" key="2">
    <source>
        <dbReference type="ARBA" id="ARBA00022448"/>
    </source>
</evidence>
<sequence>MSTSWNARPRTVGAVAAMSLAAAMLAGCAESSSATGGGEGGEGLAYGATKDDYVAAFADIDPIVLHTQSPAPKGSPTGVPVETYLDTVTEWSGGKITFDVAYSNAVAPPAEIDNALVDGRLDLGHIIPQYEPAEYPASTALTDSSFVSVQTPLHGALQSNAWANQVAFETPEILAEYEDKGIKILLPEYNSGANGLFCTKERRDLGALRGAQVTASGRSINSEVSALGANPVSIAYTELFEALQRGIADCSVTSFTVGMLGGFLGQTPQVVIDPDAGVAVGWGGMAMSSQAWDSLPLVAQQLLWDSLTVYLESNIEDKILPNTAEGMKAVLAAGGSVRPYADDARAALDAENMKLLDAQRTNPAFEDGDAFVERIGSATAEWASIIGNLGYEDVAYDDFADWYKPGVVDLSDYSTEVYEKVFLPHRPS</sequence>
<organism evidence="5 6">
    <name type="scientific">Rhodococcus zopfii</name>
    <dbReference type="NCBI Taxonomy" id="43772"/>
    <lineage>
        <taxon>Bacteria</taxon>
        <taxon>Bacillati</taxon>
        <taxon>Actinomycetota</taxon>
        <taxon>Actinomycetes</taxon>
        <taxon>Mycobacteriales</taxon>
        <taxon>Nocardiaceae</taxon>
        <taxon>Rhodococcus</taxon>
    </lineage>
</organism>
<evidence type="ECO:0000313" key="5">
    <source>
        <dbReference type="EMBL" id="MDV2478384.1"/>
    </source>
</evidence>
<feature type="signal peptide" evidence="4">
    <location>
        <begin position="1"/>
        <end position="28"/>
    </location>
</feature>
<keyword evidence="3 4" id="KW-0732">Signal</keyword>
<name>A0ABU3WXW4_9NOCA</name>
<evidence type="ECO:0000256" key="3">
    <source>
        <dbReference type="ARBA" id="ARBA00022729"/>
    </source>
</evidence>
<comment type="caution">
    <text evidence="5">The sequence shown here is derived from an EMBL/GenBank/DDBJ whole genome shotgun (WGS) entry which is preliminary data.</text>
</comment>
<comment type="similarity">
    <text evidence="1">Belongs to the bacterial solute-binding protein 7 family.</text>
</comment>
<feature type="chain" id="PRO_5047494726" evidence="4">
    <location>
        <begin position="29"/>
        <end position="428"/>
    </location>
</feature>
<dbReference type="InterPro" id="IPR018389">
    <property type="entry name" value="DctP_fam"/>
</dbReference>
<dbReference type="Pfam" id="PF03480">
    <property type="entry name" value="DctP"/>
    <property type="match status" value="1"/>
</dbReference>
<accession>A0ABU3WXW4</accession>
<evidence type="ECO:0000256" key="1">
    <source>
        <dbReference type="ARBA" id="ARBA00009023"/>
    </source>
</evidence>
<gene>
    <name evidence="5" type="ORF">F8M49_28595</name>
</gene>
<proteinExistence type="inferred from homology"/>
<dbReference type="PANTHER" id="PTHR33376">
    <property type="match status" value="1"/>
</dbReference>
<evidence type="ECO:0000313" key="6">
    <source>
        <dbReference type="Proteomes" id="UP001275440"/>
    </source>
</evidence>
<evidence type="ECO:0000256" key="4">
    <source>
        <dbReference type="SAM" id="SignalP"/>
    </source>
</evidence>
<dbReference type="InterPro" id="IPR038404">
    <property type="entry name" value="TRAP_DctP_sf"/>
</dbReference>
<dbReference type="Gene3D" id="3.40.190.170">
    <property type="entry name" value="Bacterial extracellular solute-binding protein, family 7"/>
    <property type="match status" value="1"/>
</dbReference>
<keyword evidence="6" id="KW-1185">Reference proteome</keyword>